<evidence type="ECO:0000313" key="7">
    <source>
        <dbReference type="Proteomes" id="UP000596977"/>
    </source>
</evidence>
<evidence type="ECO:0000256" key="4">
    <source>
        <dbReference type="ARBA" id="ARBA00023163"/>
    </source>
</evidence>
<keyword evidence="3" id="KW-0238">DNA-binding</keyword>
<reference evidence="6 7" key="1">
    <citation type="journal article" date="2014" name="Int. J. Syst. Evol. Microbiol.">
        <title>Complete genome sequence of Corynebacterium casei LMG S-19264T (=DSM 44701T), isolated from a smear-ripened cheese.</title>
        <authorList>
            <consortium name="US DOE Joint Genome Institute (JGI-PGF)"/>
            <person name="Walter F."/>
            <person name="Albersmeier A."/>
            <person name="Kalinowski J."/>
            <person name="Ruckert C."/>
        </authorList>
    </citation>
    <scope>NUCLEOTIDE SEQUENCE [LARGE SCALE GENOMIC DNA]</scope>
    <source>
        <strain evidence="6 7">CGMCC 1.15896</strain>
    </source>
</reference>
<dbReference type="InterPro" id="IPR036388">
    <property type="entry name" value="WH-like_DNA-bd_sf"/>
</dbReference>
<comment type="caution">
    <text evidence="6">The sequence shown here is derived from an EMBL/GenBank/DDBJ whole genome shotgun (WGS) entry which is preliminary data.</text>
</comment>
<dbReference type="PANTHER" id="PTHR30537">
    <property type="entry name" value="HTH-TYPE TRANSCRIPTIONAL REGULATOR"/>
    <property type="match status" value="1"/>
</dbReference>
<keyword evidence="2" id="KW-0805">Transcription regulation</keyword>
<dbReference type="Gene3D" id="1.10.10.10">
    <property type="entry name" value="Winged helix-like DNA-binding domain superfamily/Winged helix DNA-binding domain"/>
    <property type="match status" value="1"/>
</dbReference>
<accession>A0A916RLF2</accession>
<dbReference type="InterPro" id="IPR000847">
    <property type="entry name" value="LysR_HTH_N"/>
</dbReference>
<dbReference type="Pfam" id="PF03466">
    <property type="entry name" value="LysR_substrate"/>
    <property type="match status" value="1"/>
</dbReference>
<feature type="domain" description="HTH lysR-type" evidence="5">
    <location>
        <begin position="5"/>
        <end position="62"/>
    </location>
</feature>
<evidence type="ECO:0000256" key="1">
    <source>
        <dbReference type="ARBA" id="ARBA00009437"/>
    </source>
</evidence>
<dbReference type="PROSITE" id="PS50931">
    <property type="entry name" value="HTH_LYSR"/>
    <property type="match status" value="1"/>
</dbReference>
<dbReference type="SUPFAM" id="SSF46785">
    <property type="entry name" value="Winged helix' DNA-binding domain"/>
    <property type="match status" value="1"/>
</dbReference>
<gene>
    <name evidence="6" type="ORF">GCM10011499_32210</name>
</gene>
<dbReference type="EMBL" id="BMKB01000005">
    <property type="protein sequence ID" value="GGA59594.1"/>
    <property type="molecule type" value="Genomic_DNA"/>
</dbReference>
<keyword evidence="7" id="KW-1185">Reference proteome</keyword>
<evidence type="ECO:0000259" key="5">
    <source>
        <dbReference type="PROSITE" id="PS50931"/>
    </source>
</evidence>
<keyword evidence="4" id="KW-0804">Transcription</keyword>
<evidence type="ECO:0000256" key="2">
    <source>
        <dbReference type="ARBA" id="ARBA00023015"/>
    </source>
</evidence>
<dbReference type="Pfam" id="PF00126">
    <property type="entry name" value="HTH_1"/>
    <property type="match status" value="1"/>
</dbReference>
<dbReference type="PRINTS" id="PR00039">
    <property type="entry name" value="HTHLYSR"/>
</dbReference>
<dbReference type="InterPro" id="IPR036390">
    <property type="entry name" value="WH_DNA-bd_sf"/>
</dbReference>
<name>A0A916RLF2_9HYPH</name>
<organism evidence="6 7">
    <name type="scientific">Pelagibacterium lentulum</name>
    <dbReference type="NCBI Taxonomy" id="2029865"/>
    <lineage>
        <taxon>Bacteria</taxon>
        <taxon>Pseudomonadati</taxon>
        <taxon>Pseudomonadota</taxon>
        <taxon>Alphaproteobacteria</taxon>
        <taxon>Hyphomicrobiales</taxon>
        <taxon>Devosiaceae</taxon>
        <taxon>Pelagibacterium</taxon>
    </lineage>
</organism>
<dbReference type="InterPro" id="IPR005119">
    <property type="entry name" value="LysR_subst-bd"/>
</dbReference>
<dbReference type="GO" id="GO:0006351">
    <property type="term" value="P:DNA-templated transcription"/>
    <property type="evidence" value="ECO:0007669"/>
    <property type="project" value="TreeGrafter"/>
</dbReference>
<proteinExistence type="inferred from homology"/>
<evidence type="ECO:0000313" key="6">
    <source>
        <dbReference type="EMBL" id="GGA59594.1"/>
    </source>
</evidence>
<dbReference type="OrthoDB" id="7624726at2"/>
<dbReference type="GO" id="GO:0003700">
    <property type="term" value="F:DNA-binding transcription factor activity"/>
    <property type="evidence" value="ECO:0007669"/>
    <property type="project" value="InterPro"/>
</dbReference>
<dbReference type="InterPro" id="IPR058163">
    <property type="entry name" value="LysR-type_TF_proteobact-type"/>
</dbReference>
<protein>
    <submittedName>
        <fullName evidence="6">LysR family transcriptional regulator</fullName>
    </submittedName>
</protein>
<evidence type="ECO:0000256" key="3">
    <source>
        <dbReference type="ARBA" id="ARBA00023125"/>
    </source>
</evidence>
<sequence length="300" mass="32884">MSKDISWDDQRIFLAVLEEGSLSAAARRLGLSHPTVRTRLEMLEERLGTVLFTRSVNGLKPTETGHSLRDPARAMAMASDLFIRQASAPSGEIAGTVRISVPELMGVEIIPHMLAKLRRDHPAIRIEMALSNLPADLLAQEVDLAVRTVTPKQEALVARKVASIPLGFFAAPDYIARKGRPIDLEDLVNHDVIGPDKSRPDLAYAERLGSGFAREKFVLRTDSHPAHIAAARAGLGIAATQVPLGERDPLLVRVLPELEIGLLDTWIVTHENLARVPRVRAVFDGFVAAFREYATGKIRP</sequence>
<dbReference type="GO" id="GO:0043565">
    <property type="term" value="F:sequence-specific DNA binding"/>
    <property type="evidence" value="ECO:0007669"/>
    <property type="project" value="TreeGrafter"/>
</dbReference>
<dbReference type="PANTHER" id="PTHR30537:SF3">
    <property type="entry name" value="TRANSCRIPTIONAL REGULATORY PROTEIN"/>
    <property type="match status" value="1"/>
</dbReference>
<dbReference type="SUPFAM" id="SSF53850">
    <property type="entry name" value="Periplasmic binding protein-like II"/>
    <property type="match status" value="1"/>
</dbReference>
<dbReference type="Proteomes" id="UP000596977">
    <property type="component" value="Unassembled WGS sequence"/>
</dbReference>
<comment type="similarity">
    <text evidence="1">Belongs to the LysR transcriptional regulatory family.</text>
</comment>
<dbReference type="AlphaFoldDB" id="A0A916RLF2"/>
<dbReference type="Gene3D" id="3.40.190.290">
    <property type="match status" value="1"/>
</dbReference>
<dbReference type="RefSeq" id="WP_127071925.1">
    <property type="nucleotide sequence ID" value="NZ_BMKB01000005.1"/>
</dbReference>